<dbReference type="OrthoDB" id="6334099at2"/>
<keyword evidence="5 11" id="KW-0460">Magnesium</keyword>
<evidence type="ECO:0000256" key="2">
    <source>
        <dbReference type="ARBA" id="ARBA00022723"/>
    </source>
</evidence>
<evidence type="ECO:0000256" key="10">
    <source>
        <dbReference type="ARBA" id="ARBA00060855"/>
    </source>
</evidence>
<evidence type="ECO:0000313" key="14">
    <source>
        <dbReference type="Proteomes" id="UP000199371"/>
    </source>
</evidence>
<dbReference type="PANTHER" id="PTHR34699">
    <property type="match status" value="1"/>
</dbReference>
<dbReference type="HAMAP" id="MF_00648">
    <property type="entry name" value="Non_canon_purine_NTPase_YjjX"/>
    <property type="match status" value="1"/>
</dbReference>
<evidence type="ECO:0000256" key="1">
    <source>
        <dbReference type="ARBA" id="ARBA00001936"/>
    </source>
</evidence>
<comment type="catalytic activity">
    <reaction evidence="8 11">
        <text>ITP + H2O = IDP + phosphate + H(+)</text>
        <dbReference type="Rhea" id="RHEA:28330"/>
        <dbReference type="ChEBI" id="CHEBI:15377"/>
        <dbReference type="ChEBI" id="CHEBI:15378"/>
        <dbReference type="ChEBI" id="CHEBI:43474"/>
        <dbReference type="ChEBI" id="CHEBI:58280"/>
        <dbReference type="ChEBI" id="CHEBI:61402"/>
        <dbReference type="EC" id="3.6.1.73"/>
    </reaction>
</comment>
<dbReference type="NCBIfam" id="NF003459">
    <property type="entry name" value="PRK05074.1"/>
    <property type="match status" value="1"/>
</dbReference>
<evidence type="ECO:0000313" key="13">
    <source>
        <dbReference type="EMBL" id="SEI03335.1"/>
    </source>
</evidence>
<comment type="similarity">
    <text evidence="10 11">Belongs to the YjjX NTPase family.</text>
</comment>
<dbReference type="RefSeq" id="WP_092794998.1">
    <property type="nucleotide sequence ID" value="NZ_FNXF01000012.1"/>
</dbReference>
<evidence type="ECO:0000256" key="7">
    <source>
        <dbReference type="ARBA" id="ARBA00023211"/>
    </source>
</evidence>
<sequence length="172" mass="18188">MKIVVASANPAKIRAVQDALAQVFNGKTLQCSGQSTDSGVPAQPMTSEETLQGALNRLQAVAAASPGADYYVAIEAGLDGDCSFAWILIAHQGRISKTRSASLPIPPAALMALQQGEELGDVIDLMFAQHNIKQQGGAIAMLTNHLLTRSGVYQQAIILAMIPFIQPQLFTT</sequence>
<dbReference type="PANTHER" id="PTHR34699:SF2">
    <property type="entry name" value="NON-CANONICAL PURINE NTP PHOSPHATASE_PRRC1 DOMAIN-CONTAINING PROTEIN"/>
    <property type="match status" value="1"/>
</dbReference>
<evidence type="ECO:0000256" key="8">
    <source>
        <dbReference type="ARBA" id="ARBA00048174"/>
    </source>
</evidence>
<dbReference type="GO" id="GO:0046872">
    <property type="term" value="F:metal ion binding"/>
    <property type="evidence" value="ECO:0007669"/>
    <property type="project" value="UniProtKB-KW"/>
</dbReference>
<feature type="domain" description="Non-canonical purine NTP phosphatase/PRRC1" evidence="12">
    <location>
        <begin position="6"/>
        <end position="165"/>
    </location>
</feature>
<evidence type="ECO:0000256" key="4">
    <source>
        <dbReference type="ARBA" id="ARBA00022801"/>
    </source>
</evidence>
<keyword evidence="2 11" id="KW-0479">Metal-binding</keyword>
<evidence type="ECO:0000256" key="5">
    <source>
        <dbReference type="ARBA" id="ARBA00022842"/>
    </source>
</evidence>
<dbReference type="GO" id="GO:0006772">
    <property type="term" value="P:thiamine metabolic process"/>
    <property type="evidence" value="ECO:0007669"/>
    <property type="project" value="TreeGrafter"/>
</dbReference>
<organism evidence="13 14">
    <name type="scientific">Rheinheimera pacifica</name>
    <dbReference type="NCBI Taxonomy" id="173990"/>
    <lineage>
        <taxon>Bacteria</taxon>
        <taxon>Pseudomonadati</taxon>
        <taxon>Pseudomonadota</taxon>
        <taxon>Gammaproteobacteria</taxon>
        <taxon>Chromatiales</taxon>
        <taxon>Chromatiaceae</taxon>
        <taxon>Rheinheimera</taxon>
    </lineage>
</organism>
<comment type="caution">
    <text evidence="11">Lacks conserved residue(s) required for the propagation of feature annotation.</text>
</comment>
<comment type="cofactor">
    <cofactor evidence="1">
        <name>Mn(2+)</name>
        <dbReference type="ChEBI" id="CHEBI:29035"/>
    </cofactor>
</comment>
<dbReference type="GO" id="GO:0009117">
    <property type="term" value="P:nucleotide metabolic process"/>
    <property type="evidence" value="ECO:0007669"/>
    <property type="project" value="UniProtKB-KW"/>
</dbReference>
<evidence type="ECO:0000256" key="3">
    <source>
        <dbReference type="ARBA" id="ARBA00022741"/>
    </source>
</evidence>
<proteinExistence type="inferred from homology"/>
<dbReference type="NCBIfam" id="TIGR00258">
    <property type="entry name" value="inosine/xanthosine triphosphatase"/>
    <property type="match status" value="1"/>
</dbReference>
<evidence type="ECO:0000256" key="6">
    <source>
        <dbReference type="ARBA" id="ARBA00023080"/>
    </source>
</evidence>
<dbReference type="GO" id="GO:0103023">
    <property type="term" value="F:ITPase activity"/>
    <property type="evidence" value="ECO:0007669"/>
    <property type="project" value="UniProtKB-EC"/>
</dbReference>
<evidence type="ECO:0000256" key="9">
    <source>
        <dbReference type="ARBA" id="ARBA00048781"/>
    </source>
</evidence>
<dbReference type="InterPro" id="IPR029001">
    <property type="entry name" value="ITPase-like_fam"/>
</dbReference>
<accession>A0A1H6MND7</accession>
<dbReference type="InterPro" id="IPR050299">
    <property type="entry name" value="YjjX_NTPase"/>
</dbReference>
<keyword evidence="14" id="KW-1185">Reference proteome</keyword>
<dbReference type="Pfam" id="PF01931">
    <property type="entry name" value="NTPase_I-T"/>
    <property type="match status" value="1"/>
</dbReference>
<protein>
    <recommendedName>
        <fullName evidence="11">Inosine/xanthosine triphosphatase</fullName>
        <shortName evidence="11">ITPase/XTPase</shortName>
        <ecNumber evidence="11">3.6.1.73</ecNumber>
    </recommendedName>
    <alternativeName>
        <fullName evidence="11">Non-canonical purine NTP phosphatase</fullName>
    </alternativeName>
    <alternativeName>
        <fullName evidence="11">Non-standard purine NTP phosphatase</fullName>
    </alternativeName>
    <alternativeName>
        <fullName evidence="11">Nucleoside-triphosphate phosphatase</fullName>
        <shortName evidence="11">NTPase</shortName>
    </alternativeName>
</protein>
<dbReference type="GO" id="GO:0000166">
    <property type="term" value="F:nucleotide binding"/>
    <property type="evidence" value="ECO:0007669"/>
    <property type="project" value="UniProtKB-KW"/>
</dbReference>
<dbReference type="InterPro" id="IPR002786">
    <property type="entry name" value="Non_canon_purine_NTPase"/>
</dbReference>
<comment type="cofactor">
    <cofactor evidence="11">
        <name>Mg(2+)</name>
        <dbReference type="ChEBI" id="CHEBI:18420"/>
    </cofactor>
    <cofactor evidence="11">
        <name>Mn(2+)</name>
        <dbReference type="ChEBI" id="CHEBI:29035"/>
    </cofactor>
    <text evidence="11">Binds 1 divalent metal cation per subunit; can use either Mg(2+) or Mn(2+).</text>
</comment>
<comment type="catalytic activity">
    <reaction evidence="9 11">
        <text>XTP + H2O = XDP + phosphate + H(+)</text>
        <dbReference type="Rhea" id="RHEA:28406"/>
        <dbReference type="ChEBI" id="CHEBI:15377"/>
        <dbReference type="ChEBI" id="CHEBI:15378"/>
        <dbReference type="ChEBI" id="CHEBI:43474"/>
        <dbReference type="ChEBI" id="CHEBI:59884"/>
        <dbReference type="ChEBI" id="CHEBI:61314"/>
        <dbReference type="EC" id="3.6.1.73"/>
    </reaction>
</comment>
<evidence type="ECO:0000259" key="12">
    <source>
        <dbReference type="Pfam" id="PF01931"/>
    </source>
</evidence>
<dbReference type="EMBL" id="FNXF01000012">
    <property type="protein sequence ID" value="SEI03335.1"/>
    <property type="molecule type" value="Genomic_DNA"/>
</dbReference>
<dbReference type="AlphaFoldDB" id="A0A1H6MND7"/>
<comment type="function">
    <text evidence="11">Phosphatase that hydrolyzes non-canonical purine nucleotides such as XTP and ITP to their respective diphosphate derivatives. Probably excludes non-canonical purines from DNA/RNA precursor pool, thus preventing their incorporation into DNA/RNA and avoiding chromosomal lesions.</text>
</comment>
<name>A0A1H6MND7_9GAMM</name>
<keyword evidence="7 11" id="KW-0464">Manganese</keyword>
<reference evidence="14" key="1">
    <citation type="submission" date="2016-10" db="EMBL/GenBank/DDBJ databases">
        <authorList>
            <person name="Varghese N."/>
            <person name="Submissions S."/>
        </authorList>
    </citation>
    <scope>NUCLEOTIDE SEQUENCE [LARGE SCALE GENOMIC DNA]</scope>
    <source>
        <strain evidence="14">DSM 17616</strain>
    </source>
</reference>
<dbReference type="Proteomes" id="UP000199371">
    <property type="component" value="Unassembled WGS sequence"/>
</dbReference>
<dbReference type="InterPro" id="IPR026533">
    <property type="entry name" value="NTPase/PRRC1"/>
</dbReference>
<dbReference type="SUPFAM" id="SSF52972">
    <property type="entry name" value="ITPase-like"/>
    <property type="match status" value="1"/>
</dbReference>
<evidence type="ECO:0000256" key="11">
    <source>
        <dbReference type="HAMAP-Rule" id="MF_00648"/>
    </source>
</evidence>
<gene>
    <name evidence="13" type="ORF">SAMN05660691_02961</name>
</gene>
<keyword evidence="4 11" id="KW-0378">Hydrolase</keyword>
<dbReference type="STRING" id="173990.SAMN05660691_02961"/>
<keyword evidence="6 11" id="KW-0546">Nucleotide metabolism</keyword>
<dbReference type="FunFam" id="3.90.950.10:FF:000002">
    <property type="entry name" value="Inosine/xanthosine triphosphatase"/>
    <property type="match status" value="1"/>
</dbReference>
<dbReference type="Gene3D" id="3.90.950.10">
    <property type="match status" value="1"/>
</dbReference>
<feature type="binding site" evidence="11">
    <location>
        <position position="37"/>
    </location>
    <ligand>
        <name>Mg(2+)</name>
        <dbReference type="ChEBI" id="CHEBI:18420"/>
    </ligand>
</feature>
<comment type="subunit">
    <text evidence="11">Homodimer.</text>
</comment>
<keyword evidence="3 11" id="KW-0547">Nucleotide-binding</keyword>
<dbReference type="EC" id="3.6.1.73" evidence="11"/>